<comment type="caution">
    <text evidence="1">The sequence shown here is derived from an EMBL/GenBank/DDBJ whole genome shotgun (WGS) entry which is preliminary data.</text>
</comment>
<name>A0ACB7TIV2_HYAAI</name>
<evidence type="ECO:0000313" key="2">
    <source>
        <dbReference type="Proteomes" id="UP000821845"/>
    </source>
</evidence>
<proteinExistence type="predicted"/>
<dbReference type="EMBL" id="CM023481">
    <property type="protein sequence ID" value="KAH6946993.1"/>
    <property type="molecule type" value="Genomic_DNA"/>
</dbReference>
<dbReference type="Proteomes" id="UP000821845">
    <property type="component" value="Chromosome 1"/>
</dbReference>
<sequence length="293" mass="32947">MAAIHSTTERLSLRFPRIPVNCSIIGDSTIKYVHECFNPAEPGTPVFVSYRGATFGDIPGLLRNLPPSLPRLVLHVGTVDIANNGCVQALADLKQLLQKIRLERPTMDIHLSLPLPRAPNRRRRGANKRFVQWFNREGSRFVDQVRRLCHRKELGNGVRYLDHAFHELPPWRVLAADGLHPSFEGVAMLALHYRRLLTSLNRWHYRNRQPATNGTPPRFDSRVPAGYVNPMDAMSPRTPCPQAQSPTSAPPSPCTTELAPTELTTSWAQEASWAPRGHQATRLNALQVRNAVF</sequence>
<reference evidence="1" key="1">
    <citation type="submission" date="2020-05" db="EMBL/GenBank/DDBJ databases">
        <title>Large-scale comparative analyses of tick genomes elucidate their genetic diversity and vector capacities.</title>
        <authorList>
            <person name="Jia N."/>
            <person name="Wang J."/>
            <person name="Shi W."/>
            <person name="Du L."/>
            <person name="Sun Y."/>
            <person name="Zhan W."/>
            <person name="Jiang J."/>
            <person name="Wang Q."/>
            <person name="Zhang B."/>
            <person name="Ji P."/>
            <person name="Sakyi L.B."/>
            <person name="Cui X."/>
            <person name="Yuan T."/>
            <person name="Jiang B."/>
            <person name="Yang W."/>
            <person name="Lam T.T.-Y."/>
            <person name="Chang Q."/>
            <person name="Ding S."/>
            <person name="Wang X."/>
            <person name="Zhu J."/>
            <person name="Ruan X."/>
            <person name="Zhao L."/>
            <person name="Wei J."/>
            <person name="Que T."/>
            <person name="Du C."/>
            <person name="Cheng J."/>
            <person name="Dai P."/>
            <person name="Han X."/>
            <person name="Huang E."/>
            <person name="Gao Y."/>
            <person name="Liu J."/>
            <person name="Shao H."/>
            <person name="Ye R."/>
            <person name="Li L."/>
            <person name="Wei W."/>
            <person name="Wang X."/>
            <person name="Wang C."/>
            <person name="Yang T."/>
            <person name="Huo Q."/>
            <person name="Li W."/>
            <person name="Guo W."/>
            <person name="Chen H."/>
            <person name="Zhou L."/>
            <person name="Ni X."/>
            <person name="Tian J."/>
            <person name="Zhou Y."/>
            <person name="Sheng Y."/>
            <person name="Liu T."/>
            <person name="Pan Y."/>
            <person name="Xia L."/>
            <person name="Li J."/>
            <person name="Zhao F."/>
            <person name="Cao W."/>
        </authorList>
    </citation>
    <scope>NUCLEOTIDE SEQUENCE</scope>
    <source>
        <strain evidence="1">Hyas-2018</strain>
    </source>
</reference>
<gene>
    <name evidence="1" type="ORF">HPB50_016432</name>
</gene>
<organism evidence="1 2">
    <name type="scientific">Hyalomma asiaticum</name>
    <name type="common">Tick</name>
    <dbReference type="NCBI Taxonomy" id="266040"/>
    <lineage>
        <taxon>Eukaryota</taxon>
        <taxon>Metazoa</taxon>
        <taxon>Ecdysozoa</taxon>
        <taxon>Arthropoda</taxon>
        <taxon>Chelicerata</taxon>
        <taxon>Arachnida</taxon>
        <taxon>Acari</taxon>
        <taxon>Parasitiformes</taxon>
        <taxon>Ixodida</taxon>
        <taxon>Ixodoidea</taxon>
        <taxon>Ixodidae</taxon>
        <taxon>Hyalomminae</taxon>
        <taxon>Hyalomma</taxon>
    </lineage>
</organism>
<accession>A0ACB7TIV2</accession>
<protein>
    <submittedName>
        <fullName evidence="1">Uncharacterized protein</fullName>
    </submittedName>
</protein>
<keyword evidence="2" id="KW-1185">Reference proteome</keyword>
<evidence type="ECO:0000313" key="1">
    <source>
        <dbReference type="EMBL" id="KAH6946993.1"/>
    </source>
</evidence>